<feature type="transmembrane region" description="Helical" evidence="6">
    <location>
        <begin position="238"/>
        <end position="264"/>
    </location>
</feature>
<dbReference type="Proteomes" id="UP000198556">
    <property type="component" value="Unassembled WGS sequence"/>
</dbReference>
<feature type="transmembrane region" description="Helical" evidence="6">
    <location>
        <begin position="379"/>
        <end position="401"/>
    </location>
</feature>
<feature type="transmembrane region" description="Helical" evidence="6">
    <location>
        <begin position="349"/>
        <end position="367"/>
    </location>
</feature>
<feature type="domain" description="ABC-2 type transporter transmembrane" evidence="7">
    <location>
        <begin position="21"/>
        <end position="399"/>
    </location>
</feature>
<feature type="transmembrane region" description="Helical" evidence="6">
    <location>
        <begin position="21"/>
        <end position="43"/>
    </location>
</feature>
<evidence type="ECO:0000313" key="8">
    <source>
        <dbReference type="EMBL" id="SEQ63930.1"/>
    </source>
</evidence>
<keyword evidence="2" id="KW-1003">Cell membrane</keyword>
<keyword evidence="3 6" id="KW-0812">Transmembrane</keyword>
<accession>A0A1H9HNM9</accession>
<feature type="transmembrane region" description="Helical" evidence="6">
    <location>
        <begin position="289"/>
        <end position="312"/>
    </location>
</feature>
<evidence type="ECO:0000256" key="4">
    <source>
        <dbReference type="ARBA" id="ARBA00022989"/>
    </source>
</evidence>
<feature type="transmembrane region" description="Helical" evidence="6">
    <location>
        <begin position="324"/>
        <end position="343"/>
    </location>
</feature>
<keyword evidence="9" id="KW-1185">Reference proteome</keyword>
<evidence type="ECO:0000256" key="3">
    <source>
        <dbReference type="ARBA" id="ARBA00022692"/>
    </source>
</evidence>
<dbReference type="STRING" id="137733.SAMN05421767_1038"/>
<evidence type="ECO:0000259" key="7">
    <source>
        <dbReference type="Pfam" id="PF12698"/>
    </source>
</evidence>
<evidence type="ECO:0000256" key="2">
    <source>
        <dbReference type="ARBA" id="ARBA00022475"/>
    </source>
</evidence>
<organism evidence="8 9">
    <name type="scientific">Granulicatella balaenopterae</name>
    <dbReference type="NCBI Taxonomy" id="137733"/>
    <lineage>
        <taxon>Bacteria</taxon>
        <taxon>Bacillati</taxon>
        <taxon>Bacillota</taxon>
        <taxon>Bacilli</taxon>
        <taxon>Lactobacillales</taxon>
        <taxon>Carnobacteriaceae</taxon>
        <taxon>Granulicatella</taxon>
    </lineage>
</organism>
<dbReference type="Pfam" id="PF12698">
    <property type="entry name" value="ABC2_membrane_3"/>
    <property type="match status" value="1"/>
</dbReference>
<evidence type="ECO:0000256" key="5">
    <source>
        <dbReference type="ARBA" id="ARBA00023136"/>
    </source>
</evidence>
<dbReference type="GO" id="GO:0005886">
    <property type="term" value="C:plasma membrane"/>
    <property type="evidence" value="ECO:0007669"/>
    <property type="project" value="UniProtKB-SubCell"/>
</dbReference>
<evidence type="ECO:0000256" key="1">
    <source>
        <dbReference type="ARBA" id="ARBA00004651"/>
    </source>
</evidence>
<dbReference type="OrthoDB" id="9768837at2"/>
<dbReference type="GO" id="GO:0140359">
    <property type="term" value="F:ABC-type transporter activity"/>
    <property type="evidence" value="ECO:0007669"/>
    <property type="project" value="InterPro"/>
</dbReference>
<name>A0A1H9HNM9_9LACT</name>
<comment type="subcellular location">
    <subcellularLocation>
        <location evidence="1">Cell membrane</location>
        <topology evidence="1">Multi-pass membrane protein</topology>
    </subcellularLocation>
</comment>
<keyword evidence="4 6" id="KW-1133">Transmembrane helix</keyword>
<dbReference type="InterPro" id="IPR013525">
    <property type="entry name" value="ABC2_TM"/>
</dbReference>
<protein>
    <submittedName>
        <fullName evidence="8">ABC-2 type transport system permease protein</fullName>
    </submittedName>
</protein>
<proteinExistence type="predicted"/>
<reference evidence="8 9" key="1">
    <citation type="submission" date="2016-10" db="EMBL/GenBank/DDBJ databases">
        <authorList>
            <person name="de Groot N.N."/>
        </authorList>
    </citation>
    <scope>NUCLEOTIDE SEQUENCE [LARGE SCALE GENOMIC DNA]</scope>
    <source>
        <strain evidence="8 9">DSM 15827</strain>
    </source>
</reference>
<feature type="transmembrane region" description="Helical" evidence="6">
    <location>
        <begin position="194"/>
        <end position="217"/>
    </location>
</feature>
<evidence type="ECO:0000256" key="6">
    <source>
        <dbReference type="SAM" id="Phobius"/>
    </source>
</evidence>
<gene>
    <name evidence="8" type="ORF">SAMN05421767_1038</name>
</gene>
<dbReference type="AlphaFoldDB" id="A0A1H9HNM9"/>
<evidence type="ECO:0000313" key="9">
    <source>
        <dbReference type="Proteomes" id="UP000198556"/>
    </source>
</evidence>
<sequence>MNKFWVIVGEVYRKNVKSLGFIFMMLSPIIFMAIFAIVGFFIAKDAIGAKDVTIALVDEPVALTKQIATDITSPHIVLVDSIEEAKRQLMDGEIEGYLVTTEEEGYIKADFYHKTTNKNVDLSDINNYLSNIQLANITTQLNLAESEVAKIQESKVAVIDQELTLDENGELQSAENEEELNQQQFERFVKKGTAYTVAILTFMFIMNFAGIIAQEIASEKGTRIMEIILSSVSATTHFFGKVVGILLVTFTQIAIYGVMFVIGWNLPIVGEYLNQYASGINIPAVVGPVLAYGTLFFIFGVIIYVGISAFFGSLVTRTEDVQKVMTPISLLGMVGFYVGMYAMSNANSPVVVVTSYIPFWTPFVMPFRMAADTVTNMQIIISLIILVVSMVIITWVSIIFYRSNVLVYTNESMFKAFKRSLSILRNQHKKA</sequence>
<dbReference type="RefSeq" id="WP_089745780.1">
    <property type="nucleotide sequence ID" value="NZ_FOGF01000003.1"/>
</dbReference>
<dbReference type="InterPro" id="IPR051449">
    <property type="entry name" value="ABC-2_transporter_component"/>
</dbReference>
<dbReference type="EMBL" id="FOGF01000003">
    <property type="protein sequence ID" value="SEQ63930.1"/>
    <property type="molecule type" value="Genomic_DNA"/>
</dbReference>
<dbReference type="PANTHER" id="PTHR30294:SF29">
    <property type="entry name" value="MULTIDRUG ABC TRANSPORTER PERMEASE YBHS-RELATED"/>
    <property type="match status" value="1"/>
</dbReference>
<dbReference type="PANTHER" id="PTHR30294">
    <property type="entry name" value="MEMBRANE COMPONENT OF ABC TRANSPORTER YHHJ-RELATED"/>
    <property type="match status" value="1"/>
</dbReference>
<keyword evidence="5 6" id="KW-0472">Membrane</keyword>